<accession>A0ABD1FBC5</accession>
<evidence type="ECO:0000256" key="4">
    <source>
        <dbReference type="ARBA" id="ARBA00022701"/>
    </source>
</evidence>
<keyword evidence="3 6" id="KW-0963">Cytoplasm</keyword>
<feature type="domain" description="Gamma tubulin complex component C-terminal" evidence="7">
    <location>
        <begin position="339"/>
        <end position="645"/>
    </location>
</feature>
<dbReference type="Gene3D" id="1.20.120.1900">
    <property type="entry name" value="Gamma-tubulin complex, C-terminal domain"/>
    <property type="match status" value="1"/>
</dbReference>
<evidence type="ECO:0000313" key="10">
    <source>
        <dbReference type="Proteomes" id="UP001566132"/>
    </source>
</evidence>
<evidence type="ECO:0000256" key="6">
    <source>
        <dbReference type="RuleBase" id="RU363050"/>
    </source>
</evidence>
<dbReference type="InterPro" id="IPR040457">
    <property type="entry name" value="GCP_C"/>
</dbReference>
<evidence type="ECO:0000313" key="9">
    <source>
        <dbReference type="EMBL" id="KAL1513787.1"/>
    </source>
</evidence>
<dbReference type="EMBL" id="JBDJPC010000002">
    <property type="protein sequence ID" value="KAL1513787.1"/>
    <property type="molecule type" value="Genomic_DNA"/>
</dbReference>
<dbReference type="GO" id="GO:0005874">
    <property type="term" value="C:microtubule"/>
    <property type="evidence" value="ECO:0007669"/>
    <property type="project" value="UniProtKB-KW"/>
</dbReference>
<keyword evidence="10" id="KW-1185">Reference proteome</keyword>
<dbReference type="AlphaFoldDB" id="A0ABD1FBC5"/>
<sequence>MIHELLFNLWHNPGNAVIMDDGDWTHLFEMPEFLHPGETKLLHMIIQIGMDYHKINSFLDEVQNQNYSSEPGSNKFKSGLYLRALCNGVDEVLEDYRKEIIELENKFLEFPQLSLTFILSSVEKFRGLFGLLKTIIRKIQVENLHGCLLISGLHKHINCGIAQIEKATNTIIRALNKVFYQHLCNWIVYGNLLDNYNEFFICDGKAADENFLYPEQLIENASAYSKKSKIKRPPPVRKFYINWDLVPTFITEDTAESILFMGRIVWIVRNDPKQLENTLNYKTTFTRDVWEDKHLEYYNKIRCLEDEPFNGVEFKRIIEECRVKLTKYLWSVMLDEGNLIMHLKLIREYYALGRGELFQQFLAVAAKNVKNYNSELVMQQLNMLFQETARKIYGENDQSYMRFELTSTKTEMSKLPEDPWENLQLNFEIEWPLHIVFHPEVIKFYNKLFNFLMRLKRTQINLFKLWSSHTLSKQRIDKRIWTLRQNLMFLVNNLQYYIQVNIIEAQFSILLKAVEKANEFEDVIKIHHEFVTNLLTKTFVLTPDEAQESTSKHRLYQMPALQHNVPNKVYNVIIKLLELCDKFCLSASMWSNDPNEIELEALETLQKSADITIESLLFVLYSLHEKVKGGHLLQLLLNLDFNRYFSKNKTDLNLTAALGVYS</sequence>
<dbReference type="PANTHER" id="PTHR19302">
    <property type="entry name" value="GAMMA TUBULIN COMPLEX PROTEIN"/>
    <property type="match status" value="1"/>
</dbReference>
<organism evidence="9 10">
    <name type="scientific">Hypothenemus hampei</name>
    <name type="common">Coffee berry borer</name>
    <dbReference type="NCBI Taxonomy" id="57062"/>
    <lineage>
        <taxon>Eukaryota</taxon>
        <taxon>Metazoa</taxon>
        <taxon>Ecdysozoa</taxon>
        <taxon>Arthropoda</taxon>
        <taxon>Hexapoda</taxon>
        <taxon>Insecta</taxon>
        <taxon>Pterygota</taxon>
        <taxon>Neoptera</taxon>
        <taxon>Endopterygota</taxon>
        <taxon>Coleoptera</taxon>
        <taxon>Polyphaga</taxon>
        <taxon>Cucujiformia</taxon>
        <taxon>Curculionidae</taxon>
        <taxon>Scolytinae</taxon>
        <taxon>Hypothenemus</taxon>
    </lineage>
</organism>
<gene>
    <name evidence="9" type="ORF">ABEB36_003150</name>
</gene>
<evidence type="ECO:0000256" key="3">
    <source>
        <dbReference type="ARBA" id="ARBA00022490"/>
    </source>
</evidence>
<proteinExistence type="inferred from homology"/>
<evidence type="ECO:0000256" key="2">
    <source>
        <dbReference type="ARBA" id="ARBA00010337"/>
    </source>
</evidence>
<comment type="caution">
    <text evidence="9">The sequence shown here is derived from an EMBL/GenBank/DDBJ whole genome shotgun (WGS) entry which is preliminary data.</text>
</comment>
<dbReference type="InterPro" id="IPR007259">
    <property type="entry name" value="GCP"/>
</dbReference>
<dbReference type="InterPro" id="IPR042241">
    <property type="entry name" value="GCP_C_sf"/>
</dbReference>
<comment type="subcellular location">
    <subcellularLocation>
        <location evidence="1 6">Cytoplasm</location>
        <location evidence="1 6">Cytoskeleton</location>
        <location evidence="1 6">Microtubule organizing center</location>
    </subcellularLocation>
</comment>
<evidence type="ECO:0000256" key="1">
    <source>
        <dbReference type="ARBA" id="ARBA00004267"/>
    </source>
</evidence>
<name>A0ABD1FBC5_HYPHA</name>
<dbReference type="GO" id="GO:0005815">
    <property type="term" value="C:microtubule organizing center"/>
    <property type="evidence" value="ECO:0007669"/>
    <property type="project" value="UniProtKB-SubCell"/>
</dbReference>
<reference evidence="9 10" key="1">
    <citation type="submission" date="2024-05" db="EMBL/GenBank/DDBJ databases">
        <title>Genetic variation in Jamaican populations of the coffee berry borer (Hypothenemus hampei).</title>
        <authorList>
            <person name="Errbii M."/>
            <person name="Myrie A."/>
        </authorList>
    </citation>
    <scope>NUCLEOTIDE SEQUENCE [LARGE SCALE GENOMIC DNA]</scope>
    <source>
        <strain evidence="9">JA-Hopewell-2020-01-JO</strain>
        <tissue evidence="9">Whole body</tissue>
    </source>
</reference>
<keyword evidence="5 6" id="KW-0206">Cytoskeleton</keyword>
<dbReference type="InterPro" id="IPR041470">
    <property type="entry name" value="GCP_N"/>
</dbReference>
<evidence type="ECO:0000259" key="8">
    <source>
        <dbReference type="Pfam" id="PF17681"/>
    </source>
</evidence>
<evidence type="ECO:0000256" key="5">
    <source>
        <dbReference type="ARBA" id="ARBA00023212"/>
    </source>
</evidence>
<evidence type="ECO:0000259" key="7">
    <source>
        <dbReference type="Pfam" id="PF04130"/>
    </source>
</evidence>
<comment type="similarity">
    <text evidence="2 6">Belongs to the TUBGCP family.</text>
</comment>
<dbReference type="Pfam" id="PF17681">
    <property type="entry name" value="GCP_N_terminal"/>
    <property type="match status" value="1"/>
</dbReference>
<protein>
    <recommendedName>
        <fullName evidence="6">Gamma-tubulin complex component</fullName>
    </recommendedName>
</protein>
<dbReference type="PANTHER" id="PTHR19302:SF27">
    <property type="entry name" value="GAMMA-TUBULIN COMPLEX COMPONENT 4"/>
    <property type="match status" value="1"/>
</dbReference>
<feature type="domain" description="Gamma tubulin complex component protein N-terminal" evidence="8">
    <location>
        <begin position="2"/>
        <end position="336"/>
    </location>
</feature>
<keyword evidence="4 6" id="KW-0493">Microtubule</keyword>
<dbReference type="Pfam" id="PF04130">
    <property type="entry name" value="GCP_C_terminal"/>
    <property type="match status" value="1"/>
</dbReference>
<dbReference type="Proteomes" id="UP001566132">
    <property type="component" value="Unassembled WGS sequence"/>
</dbReference>